<dbReference type="SUPFAM" id="SSF53474">
    <property type="entry name" value="alpha/beta-Hydrolases"/>
    <property type="match status" value="1"/>
</dbReference>
<feature type="compositionally biased region" description="Gly residues" evidence="1">
    <location>
        <begin position="11"/>
        <end position="20"/>
    </location>
</feature>
<name>A0A7Z0EG43_9MICO</name>
<reference evidence="2 3" key="1">
    <citation type="submission" date="2020-07" db="EMBL/GenBank/DDBJ databases">
        <title>Sequencing the genomes of 1000 actinobacteria strains.</title>
        <authorList>
            <person name="Klenk H.-P."/>
        </authorList>
    </citation>
    <scope>NUCLEOTIDE SEQUENCE [LARGE SCALE GENOMIC DNA]</scope>
    <source>
        <strain evidence="2 3">LI1</strain>
    </source>
</reference>
<dbReference type="InterPro" id="IPR029058">
    <property type="entry name" value="AB_hydrolase_fold"/>
</dbReference>
<accession>A0A7Z0EG43</accession>
<feature type="region of interest" description="Disordered" evidence="1">
    <location>
        <begin position="202"/>
        <end position="222"/>
    </location>
</feature>
<protein>
    <recommendedName>
        <fullName evidence="4">Alpha/beta hydrolase</fullName>
    </recommendedName>
</protein>
<dbReference type="AlphaFoldDB" id="A0A7Z0EG43"/>
<evidence type="ECO:0008006" key="4">
    <source>
        <dbReference type="Google" id="ProtNLM"/>
    </source>
</evidence>
<evidence type="ECO:0000313" key="2">
    <source>
        <dbReference type="EMBL" id="NYJ21042.1"/>
    </source>
</evidence>
<evidence type="ECO:0000313" key="3">
    <source>
        <dbReference type="Proteomes" id="UP000537260"/>
    </source>
</evidence>
<feature type="compositionally biased region" description="Low complexity" evidence="1">
    <location>
        <begin position="21"/>
        <end position="47"/>
    </location>
</feature>
<dbReference type="EMBL" id="JACCFM010000001">
    <property type="protein sequence ID" value="NYJ21042.1"/>
    <property type="molecule type" value="Genomic_DNA"/>
</dbReference>
<evidence type="ECO:0000256" key="1">
    <source>
        <dbReference type="SAM" id="MobiDB-lite"/>
    </source>
</evidence>
<dbReference type="Gene3D" id="3.40.50.1820">
    <property type="entry name" value="alpha/beta hydrolase"/>
    <property type="match status" value="1"/>
</dbReference>
<sequence length="543" mass="53906">MSGPNEPGSGTTLGGPGGARGASSVSAVTPHDTASGGSDSGGTASDGPVVQPTPGSLVVSGGGSTLVGTDTLLAQEAMLRALHEDVLGWRQRLAQVQGLSVVPAPAWTPADPGLEVWAATRALDAVEQRTQELAEALTTAAEGYGQAERAAEMRTRSVGAVSSYLLGRLGQLALLASGPLLAAGSVAVVAAIRARAARGDGIRSVTGSAGSGPAAGSAAGSTSVGSAASRAEQARAITNPYFVSLLRVAVSSLDDAAAGLAGLPLPLAMMLGDEGFGLRGVSGSAAGALALGHPLGVLRETPVAIVPSAVLGPPSPARPPTGLADLASRIPSLSTSGGQVRIERYGDEGAPSWVVYVGGTEEWDAVSADEPWDLTSNVTAVAEQASGSYRAVLEAMRAAGIRPGDPVIEVGHSQGGLIAAQVANSGEFTSVAVVTFGAPSGSVPVSANLPTVAVEHTDDLVPVLGGTTAASAARLVVRREAFATAPLPVGVALPAHGMTAYAETARRIDASPEPRLQSFRGLLAKTVGSDAGAGTLWRGSRVP</sequence>
<comment type="caution">
    <text evidence="2">The sequence shown here is derived from an EMBL/GenBank/DDBJ whole genome shotgun (WGS) entry which is preliminary data.</text>
</comment>
<feature type="region of interest" description="Disordered" evidence="1">
    <location>
        <begin position="1"/>
        <end position="62"/>
    </location>
</feature>
<proteinExistence type="predicted"/>
<keyword evidence="3" id="KW-1185">Reference proteome</keyword>
<gene>
    <name evidence="2" type="ORF">HNR05_002833</name>
</gene>
<dbReference type="Proteomes" id="UP000537260">
    <property type="component" value="Unassembled WGS sequence"/>
</dbReference>
<organism evidence="2 3">
    <name type="scientific">Glaciibacter psychrotolerans</name>
    <dbReference type="NCBI Taxonomy" id="670054"/>
    <lineage>
        <taxon>Bacteria</taxon>
        <taxon>Bacillati</taxon>
        <taxon>Actinomycetota</taxon>
        <taxon>Actinomycetes</taxon>
        <taxon>Micrococcales</taxon>
        <taxon>Microbacteriaceae</taxon>
        <taxon>Glaciibacter</taxon>
    </lineage>
</organism>
<dbReference type="RefSeq" id="WP_179579705.1">
    <property type="nucleotide sequence ID" value="NZ_JACCFM010000001.1"/>
</dbReference>